<evidence type="ECO:0000313" key="3">
    <source>
        <dbReference type="Proteomes" id="UP000663872"/>
    </source>
</evidence>
<feature type="compositionally biased region" description="Low complexity" evidence="1">
    <location>
        <begin position="976"/>
        <end position="988"/>
    </location>
</feature>
<feature type="compositionally biased region" description="Polar residues" evidence="1">
    <location>
        <begin position="1868"/>
        <end position="1882"/>
    </location>
</feature>
<feature type="compositionally biased region" description="Basic and acidic residues" evidence="1">
    <location>
        <begin position="2151"/>
        <end position="2174"/>
    </location>
</feature>
<feature type="compositionally biased region" description="Polar residues" evidence="1">
    <location>
        <begin position="2240"/>
        <end position="2262"/>
    </location>
</feature>
<feature type="compositionally biased region" description="Low complexity" evidence="1">
    <location>
        <begin position="44"/>
        <end position="55"/>
    </location>
</feature>
<feature type="region of interest" description="Disordered" evidence="1">
    <location>
        <begin position="2151"/>
        <end position="2262"/>
    </location>
</feature>
<feature type="region of interest" description="Disordered" evidence="1">
    <location>
        <begin position="416"/>
        <end position="469"/>
    </location>
</feature>
<feature type="compositionally biased region" description="Polar residues" evidence="1">
    <location>
        <begin position="2210"/>
        <end position="2219"/>
    </location>
</feature>
<protein>
    <submittedName>
        <fullName evidence="2">Uncharacterized protein</fullName>
    </submittedName>
</protein>
<feature type="region of interest" description="Disordered" evidence="1">
    <location>
        <begin position="1847"/>
        <end position="1909"/>
    </location>
</feature>
<feature type="compositionally biased region" description="Low complexity" evidence="1">
    <location>
        <begin position="2000"/>
        <end position="2015"/>
    </location>
</feature>
<feature type="region of interest" description="Disordered" evidence="1">
    <location>
        <begin position="1362"/>
        <end position="1383"/>
    </location>
</feature>
<accession>A0A818HR45</accession>
<feature type="region of interest" description="Disordered" evidence="1">
    <location>
        <begin position="1508"/>
        <end position="1531"/>
    </location>
</feature>
<evidence type="ECO:0000313" key="2">
    <source>
        <dbReference type="EMBL" id="CAF3513031.1"/>
    </source>
</evidence>
<feature type="compositionally biased region" description="Low complexity" evidence="1">
    <location>
        <begin position="101"/>
        <end position="112"/>
    </location>
</feature>
<organism evidence="2 3">
    <name type="scientific">Rotaria socialis</name>
    <dbReference type="NCBI Taxonomy" id="392032"/>
    <lineage>
        <taxon>Eukaryota</taxon>
        <taxon>Metazoa</taxon>
        <taxon>Spiralia</taxon>
        <taxon>Gnathifera</taxon>
        <taxon>Rotifera</taxon>
        <taxon>Eurotatoria</taxon>
        <taxon>Bdelloidea</taxon>
        <taxon>Philodinida</taxon>
        <taxon>Philodinidae</taxon>
        <taxon>Rotaria</taxon>
    </lineage>
</organism>
<feature type="compositionally biased region" description="Polar residues" evidence="1">
    <location>
        <begin position="2027"/>
        <end position="2037"/>
    </location>
</feature>
<feature type="compositionally biased region" description="Polar residues" evidence="1">
    <location>
        <begin position="505"/>
        <end position="514"/>
    </location>
</feature>
<feature type="region of interest" description="Disordered" evidence="1">
    <location>
        <begin position="1138"/>
        <end position="1171"/>
    </location>
</feature>
<proteinExistence type="predicted"/>
<feature type="compositionally biased region" description="Basic and acidic residues" evidence="1">
    <location>
        <begin position="85"/>
        <end position="95"/>
    </location>
</feature>
<feature type="region of interest" description="Disordered" evidence="1">
    <location>
        <begin position="162"/>
        <end position="192"/>
    </location>
</feature>
<evidence type="ECO:0000256" key="1">
    <source>
        <dbReference type="SAM" id="MobiDB-lite"/>
    </source>
</evidence>
<feature type="compositionally biased region" description="Pro residues" evidence="1">
    <location>
        <begin position="1619"/>
        <end position="1629"/>
    </location>
</feature>
<feature type="compositionally biased region" description="Polar residues" evidence="1">
    <location>
        <begin position="602"/>
        <end position="616"/>
    </location>
</feature>
<feature type="region of interest" description="Disordered" evidence="1">
    <location>
        <begin position="567"/>
        <end position="616"/>
    </location>
</feature>
<feature type="compositionally biased region" description="Low complexity" evidence="1">
    <location>
        <begin position="2229"/>
        <end position="2239"/>
    </location>
</feature>
<feature type="region of interest" description="Disordered" evidence="1">
    <location>
        <begin position="975"/>
        <end position="1000"/>
    </location>
</feature>
<feature type="compositionally biased region" description="Polar residues" evidence="1">
    <location>
        <begin position="1602"/>
        <end position="1618"/>
    </location>
</feature>
<feature type="region of interest" description="Disordered" evidence="1">
    <location>
        <begin position="1957"/>
        <end position="2067"/>
    </location>
</feature>
<sequence length="2298" mass="258092">MYCTNKPAVVVAEEDDNEDDGGIATMIEDQFCSVRPPRERRNHNSSNNNICSNIHSIDETDPTKYQTTNRSASLPARQTFPSNKSTEDSVEERRRYASGSNNHNNNNKTKTTSLVTSFLQYLRSELKATTNENINDYQRIRQKKSSETIDCISQTFYLTNNSRRQSNRNRMSSLSASSSSSSSLTPSSPSMPISLNKLSNENLLKNTFDNDHTADDNEILTLINLLILRVECLNNDSTVANVTNTKTKSSTIRKIDQNLIEYLYFLFNKFVEDESDSSTPSIINKTRFVNVCQTLVRDGSLNISLSFSSPDHSCSESTITNNSDQTLMQTLVREYRPDADLMTANHSPINNEQISSITMNDDDTWLIVDLEQIKPQDSKPSSDALKCLLLSTTSDDQLLPANENYFSVDEVKSCESESSHSNYYSPDSSLVDTENMPQEADETNNINNNNNNTAVFDQEGSSSSTEYTSNNTNVIKEAKDTTSNSNICTGLTHDCTTNSNEQVASASSIDTVEQMTTSSSEKMSRRERKMQERWTTTTKVNKTCQEQLPTKSFLGVEFPPIAVLRRKFSSSPPSKSNTLPIKKKDNSSSKTKTSMKKEDKNNSSQDNISKSNGYISLTPLNRSMSLQNQEINTSITTDIVDQTKNEHQVLDDLQSNDTSSILICYDGKTNDDAQQSSKIILDLLRDVKSLQEDMKIKTKQDLTEYENEIFTPTNNDSDHYEQMNINNNNNNNNNNSRTINDSCDSHSPSSSLLLKSSSLLTNADDDKTIELLPTEILAVVVKEEEEEEKKEEEHCDDDNDDNVRVEKKNQCDVEHNNHHALGTILINDESTQPVLLEQEKKENEEEQEKERPLPTLEQCNHQQFEDESFVKILSNNLENKLIMSKNIDDDHEERYKTIEIEEIPDEDDELSEVNNRSIEPIDCILTDDELQQVPRQTSTKPAIVPTDDKIFFHDTVISSYQKAMLKIIDTVDDPMKPSNSSSKDSQSPLVTTSAQRPEDDPIALRALKRFEQSMNAAMATKGGNDDVNASIAKGKSSWSGTLSAPRKSLDNVFKHDQSNSSVTDEQSTTKIASPLISPRDAFIRPRKTILDDIGINLGLSRNLFGMVQNNSTNDENHKIEEQQMPIAILENNVQQAVPGESTTTNDSEGHQQQENPPVINSSMANENGYGNAAENLNSLVTSAANGSLNTVISHPSTEQQTLSPYRLQLEGRRRLNTLERMRDRHENHESNSATQQFQNTYTVKPEELQDPIIRRALERFDEKSRSLAQTKPTNYDDIQDPITRRALIRLETNLKRTIPPNPAATLPVTNNDSNEAWYTNSYTLGSLQTHNDSRPMRYPDSAVPLASLNRPAHVSVHQRFCSTSSADMSEPSTNSQNSNNDHDIPIMRVPAQPIYVTSKNHHQPLPSGSLRQRAHSEDMLSSRDITINEITNPDMNNTVQLQRNHSSDQLQEQQPQEVLTSNGTDLQTNSTIIKSLDPNFVRTTEASVNYATPTQTYSAYSCEYTRPHQNPTVTSPKIEASSPRNYQPSVDNDVRYSNVPSSAFTPVHPSTNNYYPPPPLLTRIFCEYTRPHQNPTVTSPKIEASSPRNYQPSVDNDVRYSNVPSSAFTPVHPSTNNYYPPPPPPPPPQQQQQQQSLPASSYASMYTANNLNQSSYSDDPIVRRALERFNCQMQNSLMTMSQCQPNTNGLYRQNSNGYPRQSNFDSFYPTDLQPNDPWANFNRPIQPPPASATTGYQSIIGRRRQLRHDDIYHDTSTVGNGYSSSTFINGTYMNFSDEPPAIPPRLQRDLFREQQEYLCENVNNNNNNNNLYMQQVYPTGPNGFRPINHSYMPSDSFHQFQDEEYLRHRPQSTSSTTSSDSVHPIRLNKQQLPPTFTRTNIPQIKKISPDDSQVPSGHTTPSNGSTADDSVFNRLAYTATKSSLSKSSSNLCANLLNKPPRQEQPKQNNLKTYEIEYDDSPNIPNKQDSMSTSTNLTNKCQRSRSVDGRARLKNAQARCNNHNNNNNNNNNNNHRSTNDSDDNTSTAVPSSKFTPASTRRDAPPPRIPVTPRTVHNDRTPLTKRVASGHNLAYTRNANGMRVRNSHGNLMDTDNDENLAFHDHYQPKIIDNKSRTSIPTHRYATNHIQSSASTSSVTSTISRNKVSILGSLDKKDSNASGTDLHRSTKRPEENRLVSPAGQRRNVPVSVFSSAKHENKRPVPSSSTSPTNDSGSINNDESPLEPQHQNSYSSQSTGDSSYPTMNNGHEMNTKLSPMNPALKTSTGNILDELALTHDKHDSSKKMNVFERLFRGHKKKV</sequence>
<feature type="compositionally biased region" description="Acidic residues" evidence="1">
    <location>
        <begin position="783"/>
        <end position="800"/>
    </location>
</feature>
<name>A0A818HR45_9BILA</name>
<feature type="region of interest" description="Disordered" evidence="1">
    <location>
        <begin position="36"/>
        <end position="112"/>
    </location>
</feature>
<feature type="region of interest" description="Disordered" evidence="1">
    <location>
        <begin position="505"/>
        <end position="536"/>
    </location>
</feature>
<reference evidence="2" key="1">
    <citation type="submission" date="2021-02" db="EMBL/GenBank/DDBJ databases">
        <authorList>
            <person name="Nowell W R."/>
        </authorList>
    </citation>
    <scope>NUCLEOTIDE SEQUENCE</scope>
</reference>
<feature type="region of interest" description="Disordered" evidence="1">
    <location>
        <begin position="783"/>
        <end position="802"/>
    </location>
</feature>
<feature type="compositionally biased region" description="Low complexity" evidence="1">
    <location>
        <begin position="419"/>
        <end position="429"/>
    </location>
</feature>
<dbReference type="EMBL" id="CAJNYT010002981">
    <property type="protein sequence ID" value="CAF3513031.1"/>
    <property type="molecule type" value="Genomic_DNA"/>
</dbReference>
<comment type="caution">
    <text evidence="2">The sequence shown here is derived from an EMBL/GenBank/DDBJ whole genome shotgun (WGS) entry which is preliminary data.</text>
</comment>
<feature type="compositionally biased region" description="Polar residues" evidence="1">
    <location>
        <begin position="1890"/>
        <end position="1908"/>
    </location>
</feature>
<gene>
    <name evidence="2" type="ORF">GRG538_LOCUS18303</name>
</gene>
<feature type="region of interest" description="Disordered" evidence="1">
    <location>
        <begin position="710"/>
        <end position="752"/>
    </location>
</feature>
<feature type="compositionally biased region" description="Polar residues" evidence="1">
    <location>
        <begin position="63"/>
        <end position="72"/>
    </location>
</feature>
<feature type="compositionally biased region" description="Polar residues" evidence="1">
    <location>
        <begin position="1362"/>
        <end position="1379"/>
    </location>
</feature>
<feature type="compositionally biased region" description="Low complexity" evidence="1">
    <location>
        <begin position="724"/>
        <end position="735"/>
    </location>
</feature>
<feature type="region of interest" description="Disordered" evidence="1">
    <location>
        <begin position="1576"/>
        <end position="1640"/>
    </location>
</feature>
<feature type="compositionally biased region" description="Low complexity" evidence="1">
    <location>
        <begin position="1852"/>
        <end position="1861"/>
    </location>
</feature>
<feature type="compositionally biased region" description="Polar residues" evidence="1">
    <location>
        <begin position="1962"/>
        <end position="1980"/>
    </location>
</feature>
<feature type="compositionally biased region" description="Polar residues" evidence="1">
    <location>
        <begin position="1138"/>
        <end position="1163"/>
    </location>
</feature>
<dbReference type="Proteomes" id="UP000663872">
    <property type="component" value="Unassembled WGS sequence"/>
</dbReference>